<comment type="caution">
    <text evidence="1">The sequence shown here is derived from an EMBL/GenBank/DDBJ whole genome shotgun (WGS) entry which is preliminary data.</text>
</comment>
<dbReference type="Proteomes" id="UP000789920">
    <property type="component" value="Unassembled WGS sequence"/>
</dbReference>
<dbReference type="EMBL" id="CAJVQC010074507">
    <property type="protein sequence ID" value="CAG8813095.1"/>
    <property type="molecule type" value="Genomic_DNA"/>
</dbReference>
<keyword evidence="2" id="KW-1185">Reference proteome</keyword>
<gene>
    <name evidence="1" type="ORF">RPERSI_LOCUS23685</name>
</gene>
<name>A0ACA9RW84_9GLOM</name>
<sequence>ANIIACNSGDFGINIIATLNNQIFLIQYKNIAKSLGLQDLQKIELAFRRF</sequence>
<feature type="non-terminal residue" evidence="1">
    <location>
        <position position="50"/>
    </location>
</feature>
<reference evidence="1" key="1">
    <citation type="submission" date="2021-06" db="EMBL/GenBank/DDBJ databases">
        <authorList>
            <person name="Kallberg Y."/>
            <person name="Tangrot J."/>
            <person name="Rosling A."/>
        </authorList>
    </citation>
    <scope>NUCLEOTIDE SEQUENCE</scope>
    <source>
        <strain evidence="1">MA461A</strain>
    </source>
</reference>
<organism evidence="1 2">
    <name type="scientific">Racocetra persica</name>
    <dbReference type="NCBI Taxonomy" id="160502"/>
    <lineage>
        <taxon>Eukaryota</taxon>
        <taxon>Fungi</taxon>
        <taxon>Fungi incertae sedis</taxon>
        <taxon>Mucoromycota</taxon>
        <taxon>Glomeromycotina</taxon>
        <taxon>Glomeromycetes</taxon>
        <taxon>Diversisporales</taxon>
        <taxon>Gigasporaceae</taxon>
        <taxon>Racocetra</taxon>
    </lineage>
</organism>
<protein>
    <submittedName>
        <fullName evidence="1">29023_t:CDS:1</fullName>
    </submittedName>
</protein>
<evidence type="ECO:0000313" key="2">
    <source>
        <dbReference type="Proteomes" id="UP000789920"/>
    </source>
</evidence>
<feature type="non-terminal residue" evidence="1">
    <location>
        <position position="1"/>
    </location>
</feature>
<accession>A0ACA9RW84</accession>
<proteinExistence type="predicted"/>
<evidence type="ECO:0000313" key="1">
    <source>
        <dbReference type="EMBL" id="CAG8813095.1"/>
    </source>
</evidence>